<proteinExistence type="predicted"/>
<organism evidence="1 2">
    <name type="scientific">Niabella ginsengisoli</name>
    <dbReference type="NCBI Taxonomy" id="522298"/>
    <lineage>
        <taxon>Bacteria</taxon>
        <taxon>Pseudomonadati</taxon>
        <taxon>Bacteroidota</taxon>
        <taxon>Chitinophagia</taxon>
        <taxon>Chitinophagales</taxon>
        <taxon>Chitinophagaceae</taxon>
        <taxon>Niabella</taxon>
    </lineage>
</organism>
<accession>A0ABS9SQ49</accession>
<gene>
    <name evidence="1" type="ORF">MKP09_22640</name>
</gene>
<dbReference type="RefSeq" id="WP_240832739.1">
    <property type="nucleotide sequence ID" value="NZ_JAKWBL010000004.1"/>
</dbReference>
<evidence type="ECO:0000313" key="1">
    <source>
        <dbReference type="EMBL" id="MCH5600513.1"/>
    </source>
</evidence>
<dbReference type="InterPro" id="IPR008969">
    <property type="entry name" value="CarboxyPept-like_regulatory"/>
</dbReference>
<dbReference type="SUPFAM" id="SSF49464">
    <property type="entry name" value="Carboxypeptidase regulatory domain-like"/>
    <property type="match status" value="1"/>
</dbReference>
<sequence>MLSLIMTLSIAVFAQKSNGNVKGVIYDSINDYALQSASISVFKEKDSSVVEFQLSNTSGEFDIKNLPISVPLYMIITHTGYRSLVKNLMLDSSQMVKDYKKYRFFKKPKMNWMK</sequence>
<comment type="caution">
    <text evidence="1">The sequence shown here is derived from an EMBL/GenBank/DDBJ whole genome shotgun (WGS) entry which is preliminary data.</text>
</comment>
<dbReference type="EMBL" id="JAKWBL010000004">
    <property type="protein sequence ID" value="MCH5600513.1"/>
    <property type="molecule type" value="Genomic_DNA"/>
</dbReference>
<protein>
    <recommendedName>
        <fullName evidence="3">Carboxypeptidase regulatory-like domain-containing protein</fullName>
    </recommendedName>
</protein>
<reference evidence="1 2" key="1">
    <citation type="submission" date="2022-02" db="EMBL/GenBank/DDBJ databases">
        <authorList>
            <person name="Min J."/>
        </authorList>
    </citation>
    <scope>NUCLEOTIDE SEQUENCE [LARGE SCALE GENOMIC DNA]</scope>
    <source>
        <strain evidence="1 2">GR10-1</strain>
    </source>
</reference>
<name>A0ABS9SQ49_9BACT</name>
<evidence type="ECO:0008006" key="3">
    <source>
        <dbReference type="Google" id="ProtNLM"/>
    </source>
</evidence>
<evidence type="ECO:0000313" key="2">
    <source>
        <dbReference type="Proteomes" id="UP001202248"/>
    </source>
</evidence>
<dbReference type="Proteomes" id="UP001202248">
    <property type="component" value="Unassembled WGS sequence"/>
</dbReference>
<keyword evidence="2" id="KW-1185">Reference proteome</keyword>